<protein>
    <submittedName>
        <fullName evidence="1">Uncharacterized protein</fullName>
    </submittedName>
</protein>
<accession>A0A382SEX2</accession>
<dbReference type="AlphaFoldDB" id="A0A382SEX2"/>
<evidence type="ECO:0000313" key="1">
    <source>
        <dbReference type="EMBL" id="SVD08015.1"/>
    </source>
</evidence>
<dbReference type="EMBL" id="UINC01128333">
    <property type="protein sequence ID" value="SVD08015.1"/>
    <property type="molecule type" value="Genomic_DNA"/>
</dbReference>
<proteinExistence type="predicted"/>
<reference evidence="1" key="1">
    <citation type="submission" date="2018-05" db="EMBL/GenBank/DDBJ databases">
        <authorList>
            <person name="Lanie J.A."/>
            <person name="Ng W.-L."/>
            <person name="Kazmierczak K.M."/>
            <person name="Andrzejewski T.M."/>
            <person name="Davidsen T.M."/>
            <person name="Wayne K.J."/>
            <person name="Tettelin H."/>
            <person name="Glass J.I."/>
            <person name="Rusch D."/>
            <person name="Podicherti R."/>
            <person name="Tsui H.-C.T."/>
            <person name="Winkler M.E."/>
        </authorList>
    </citation>
    <scope>NUCLEOTIDE SEQUENCE</scope>
</reference>
<gene>
    <name evidence="1" type="ORF">METZ01_LOCUS360869</name>
</gene>
<name>A0A382SEX2_9ZZZZ</name>
<sequence length="23" mass="2851">MKEISSKLKKIFTFMHIKDKFHL</sequence>
<organism evidence="1">
    <name type="scientific">marine metagenome</name>
    <dbReference type="NCBI Taxonomy" id="408172"/>
    <lineage>
        <taxon>unclassified sequences</taxon>
        <taxon>metagenomes</taxon>
        <taxon>ecological metagenomes</taxon>
    </lineage>
</organism>